<dbReference type="EMBL" id="CP010777">
    <property type="protein sequence ID" value="AKQ45149.1"/>
    <property type="molecule type" value="Genomic_DNA"/>
</dbReference>
<keyword evidence="2" id="KW-1185">Reference proteome</keyword>
<dbReference type="AlphaFoldDB" id="A0A0H4VN33"/>
<evidence type="ECO:0000313" key="1">
    <source>
        <dbReference type="EMBL" id="AKQ45149.1"/>
    </source>
</evidence>
<sequence length="114" mass="13382">MALEGKHAFGSIGETRVTFVEKQVNEGRKGFLKDLLEHNGFEVVIEEEKKKAETDPTLYTVAVTDMVFNPTTYVFERRLKTFDGRKVTQDYWLQKTEDTEPQYWNLRYKALEVI</sequence>
<evidence type="ECO:0000313" key="2">
    <source>
        <dbReference type="Proteomes" id="UP000036458"/>
    </source>
</evidence>
<gene>
    <name evidence="1" type="ORF">TH63_05090</name>
</gene>
<organism evidence="1 2">
    <name type="scientific">Rufibacter radiotolerans</name>
    <dbReference type="NCBI Taxonomy" id="1379910"/>
    <lineage>
        <taxon>Bacteria</taxon>
        <taxon>Pseudomonadati</taxon>
        <taxon>Bacteroidota</taxon>
        <taxon>Cytophagia</taxon>
        <taxon>Cytophagales</taxon>
        <taxon>Hymenobacteraceae</taxon>
        <taxon>Rufibacter</taxon>
    </lineage>
</organism>
<dbReference type="PATRIC" id="fig|1379910.4.peg.1110"/>
<protein>
    <submittedName>
        <fullName evidence="1">Uncharacterized protein</fullName>
    </submittedName>
</protein>
<reference evidence="1 2" key="1">
    <citation type="submission" date="2015-01" db="EMBL/GenBank/DDBJ databases">
        <title>Rufibacter sp./DG31D/ whole genome sequencing.</title>
        <authorList>
            <person name="Kim M.K."/>
            <person name="Srinivasan S."/>
            <person name="Lee J.-J."/>
        </authorList>
    </citation>
    <scope>NUCLEOTIDE SEQUENCE [LARGE SCALE GENOMIC DNA]</scope>
    <source>
        <strain evidence="1 2">DG31D</strain>
    </source>
</reference>
<dbReference type="KEGG" id="ruf:TH63_05090"/>
<dbReference type="RefSeq" id="WP_048919998.1">
    <property type="nucleotide sequence ID" value="NZ_CP010777.1"/>
</dbReference>
<dbReference type="Proteomes" id="UP000036458">
    <property type="component" value="Chromosome"/>
</dbReference>
<name>A0A0H4VN33_9BACT</name>
<accession>A0A0H4VN33</accession>
<proteinExistence type="predicted"/>
<dbReference type="STRING" id="1379910.TH63_05090"/>
<dbReference type="OrthoDB" id="1121848at2"/>